<dbReference type="GO" id="GO:0003677">
    <property type="term" value="F:DNA binding"/>
    <property type="evidence" value="ECO:0007669"/>
    <property type="project" value="UniProtKB-KW"/>
</dbReference>
<dbReference type="RefSeq" id="WP_129969243.1">
    <property type="nucleotide sequence ID" value="NZ_JACCEW010000003.1"/>
</dbReference>
<accession>A0A853FDB1</accession>
<dbReference type="Gene3D" id="1.10.10.10">
    <property type="entry name" value="Winged helix-like DNA-binding domain superfamily/Winged helix DNA-binding domain"/>
    <property type="match status" value="1"/>
</dbReference>
<dbReference type="FunFam" id="1.10.10.10:FF:000001">
    <property type="entry name" value="LysR family transcriptional regulator"/>
    <property type="match status" value="1"/>
</dbReference>
<proteinExistence type="inferred from homology"/>
<evidence type="ECO:0000256" key="4">
    <source>
        <dbReference type="ARBA" id="ARBA00023163"/>
    </source>
</evidence>
<dbReference type="GO" id="GO:0003700">
    <property type="term" value="F:DNA-binding transcription factor activity"/>
    <property type="evidence" value="ECO:0007669"/>
    <property type="project" value="InterPro"/>
</dbReference>
<comment type="caution">
    <text evidence="6">The sequence shown here is derived from an EMBL/GenBank/DDBJ whole genome shotgun (WGS) entry which is preliminary data.</text>
</comment>
<comment type="similarity">
    <text evidence="1">Belongs to the LysR transcriptional regulatory family.</text>
</comment>
<dbReference type="PRINTS" id="PR00039">
    <property type="entry name" value="HTHLYSR"/>
</dbReference>
<dbReference type="PROSITE" id="PS50931">
    <property type="entry name" value="HTH_LYSR"/>
    <property type="match status" value="1"/>
</dbReference>
<gene>
    <name evidence="6" type="ORF">H0A68_12170</name>
</gene>
<dbReference type="InterPro" id="IPR036388">
    <property type="entry name" value="WH-like_DNA-bd_sf"/>
</dbReference>
<dbReference type="EMBL" id="JACCEW010000003">
    <property type="protein sequence ID" value="NYT37632.1"/>
    <property type="molecule type" value="Genomic_DNA"/>
</dbReference>
<dbReference type="Pfam" id="PF00126">
    <property type="entry name" value="HTH_1"/>
    <property type="match status" value="1"/>
</dbReference>
<evidence type="ECO:0000256" key="3">
    <source>
        <dbReference type="ARBA" id="ARBA00023125"/>
    </source>
</evidence>
<dbReference type="Proteomes" id="UP000580517">
    <property type="component" value="Unassembled WGS sequence"/>
</dbReference>
<dbReference type="AlphaFoldDB" id="A0A853FDB1"/>
<dbReference type="GO" id="GO:0032993">
    <property type="term" value="C:protein-DNA complex"/>
    <property type="evidence" value="ECO:0007669"/>
    <property type="project" value="TreeGrafter"/>
</dbReference>
<keyword evidence="4" id="KW-0804">Transcription</keyword>
<evidence type="ECO:0000313" key="7">
    <source>
        <dbReference type="Proteomes" id="UP000580517"/>
    </source>
</evidence>
<evidence type="ECO:0000313" key="6">
    <source>
        <dbReference type="EMBL" id="NYT37632.1"/>
    </source>
</evidence>
<dbReference type="SUPFAM" id="SSF53850">
    <property type="entry name" value="Periplasmic binding protein-like II"/>
    <property type="match status" value="1"/>
</dbReference>
<dbReference type="InterPro" id="IPR036390">
    <property type="entry name" value="WH_DNA-bd_sf"/>
</dbReference>
<keyword evidence="7" id="KW-1185">Reference proteome</keyword>
<organism evidence="6 7">
    <name type="scientific">Allopusillimonas soli</name>
    <dbReference type="NCBI Taxonomy" id="659016"/>
    <lineage>
        <taxon>Bacteria</taxon>
        <taxon>Pseudomonadati</taxon>
        <taxon>Pseudomonadota</taxon>
        <taxon>Betaproteobacteria</taxon>
        <taxon>Burkholderiales</taxon>
        <taxon>Alcaligenaceae</taxon>
        <taxon>Allopusillimonas</taxon>
    </lineage>
</organism>
<dbReference type="InterPro" id="IPR005119">
    <property type="entry name" value="LysR_subst-bd"/>
</dbReference>
<dbReference type="SUPFAM" id="SSF46785">
    <property type="entry name" value="Winged helix' DNA-binding domain"/>
    <property type="match status" value="1"/>
</dbReference>
<protein>
    <submittedName>
        <fullName evidence="6">LysR family transcriptional regulator</fullName>
    </submittedName>
</protein>
<name>A0A853FDB1_9BURK</name>
<dbReference type="PANTHER" id="PTHR30346:SF0">
    <property type="entry name" value="HCA OPERON TRANSCRIPTIONAL ACTIVATOR HCAR"/>
    <property type="match status" value="1"/>
</dbReference>
<feature type="domain" description="HTH lysR-type" evidence="5">
    <location>
        <begin position="1"/>
        <end position="58"/>
    </location>
</feature>
<evidence type="ECO:0000256" key="2">
    <source>
        <dbReference type="ARBA" id="ARBA00023015"/>
    </source>
</evidence>
<evidence type="ECO:0000256" key="1">
    <source>
        <dbReference type="ARBA" id="ARBA00009437"/>
    </source>
</evidence>
<evidence type="ECO:0000259" key="5">
    <source>
        <dbReference type="PROSITE" id="PS50931"/>
    </source>
</evidence>
<dbReference type="OrthoDB" id="5292387at2"/>
<reference evidence="6 7" key="1">
    <citation type="submission" date="2020-07" db="EMBL/GenBank/DDBJ databases">
        <title>Taxonomic revisions and descriptions of new bacterial species based on genomic comparisons in the high-G+C-content subgroup of the family Alcaligenaceae.</title>
        <authorList>
            <person name="Szabo A."/>
            <person name="Felfoldi T."/>
        </authorList>
    </citation>
    <scope>NUCLEOTIDE SEQUENCE [LARGE SCALE GENOMIC DNA]</scope>
    <source>
        <strain evidence="6 7">DSM 25264</strain>
    </source>
</reference>
<dbReference type="PANTHER" id="PTHR30346">
    <property type="entry name" value="TRANSCRIPTIONAL DUAL REGULATOR HCAR-RELATED"/>
    <property type="match status" value="1"/>
</dbReference>
<dbReference type="Pfam" id="PF03466">
    <property type="entry name" value="LysR_substrate"/>
    <property type="match status" value="1"/>
</dbReference>
<dbReference type="Gene3D" id="3.40.190.10">
    <property type="entry name" value="Periplasmic binding protein-like II"/>
    <property type="match status" value="2"/>
</dbReference>
<dbReference type="InterPro" id="IPR000847">
    <property type="entry name" value="LysR_HTH_N"/>
</dbReference>
<sequence length="292" mass="32779">MNLRQLRYFVVLAEELSFTRAAARLHISQPPLSQQIAQLEDELGVKLFVRTSRRVDLTEPGRIFLHDTRATLDRIKSATIRVRAADQGLAGRIEVGLSSSHFLGPLPRLIFKYSRTHPGVAVMLNEMRPVDQVEALFERLIDVSISRAPVDDSFMCCLPLWKDSAVVALPLGHRLAQRGILRIADLKKERFVLLRREGSPFARHIYQRCAEAGFMPAIAQTVEEIPAQLYLVAAGLGVAIVPQSARARISDIASCKLEDDIMDPDVYAVYRKDNDKKALHAFLSEARQLETD</sequence>
<keyword evidence="3" id="KW-0238">DNA-binding</keyword>
<keyword evidence="2" id="KW-0805">Transcription regulation</keyword>